<dbReference type="EMBL" id="MU630307">
    <property type="protein sequence ID" value="KAJ1254162.1"/>
    <property type="molecule type" value="Genomic_DNA"/>
</dbReference>
<gene>
    <name evidence="2" type="ORF">BS78_K111500</name>
</gene>
<sequence>MGDAQMVTAQQFDDAISKLIDKMTEMNSRLTTVDNEVKTLCLDHGRLTVSVNAVQTQQLAMQGRFDEKKSGDVGPHPPPPPAATHKLRFPRYDGTEDPLGWLHKCEQFFRSQGTPEDQKVWVASFYMEGTTG</sequence>
<organism evidence="2 3">
    <name type="scientific">Paspalum vaginatum</name>
    <name type="common">seashore paspalum</name>
    <dbReference type="NCBI Taxonomy" id="158149"/>
    <lineage>
        <taxon>Eukaryota</taxon>
        <taxon>Viridiplantae</taxon>
        <taxon>Streptophyta</taxon>
        <taxon>Embryophyta</taxon>
        <taxon>Tracheophyta</taxon>
        <taxon>Spermatophyta</taxon>
        <taxon>Magnoliopsida</taxon>
        <taxon>Liliopsida</taxon>
        <taxon>Poales</taxon>
        <taxon>Poaceae</taxon>
        <taxon>PACMAD clade</taxon>
        <taxon>Panicoideae</taxon>
        <taxon>Andropogonodae</taxon>
        <taxon>Paspaleae</taxon>
        <taxon>Paspalinae</taxon>
        <taxon>Paspalum</taxon>
    </lineage>
</organism>
<dbReference type="OrthoDB" id="695472at2759"/>
<evidence type="ECO:0000313" key="2">
    <source>
        <dbReference type="EMBL" id="KAJ1254162.1"/>
    </source>
</evidence>
<reference evidence="2 3" key="1">
    <citation type="submission" date="2022-10" db="EMBL/GenBank/DDBJ databases">
        <title>WGS assembly of Paspalum vaginatum 540-79.</title>
        <authorList>
            <person name="Sun G."/>
            <person name="Wase N."/>
            <person name="Shu S."/>
            <person name="Jenkins J."/>
            <person name="Zhou B."/>
            <person name="Torres-Rodriguez J."/>
            <person name="Chen C."/>
            <person name="Sandor L."/>
            <person name="Plott C."/>
            <person name="Yoshinga Y."/>
            <person name="Daum C."/>
            <person name="Qi P."/>
            <person name="Barry K."/>
            <person name="Lipzen A."/>
            <person name="Berry L."/>
            <person name="Pedersen C."/>
            <person name="Gottilla T."/>
            <person name="Foltz A."/>
            <person name="Yu H."/>
            <person name="O'Malley R."/>
            <person name="Zhang C."/>
            <person name="Devos K."/>
            <person name="Sigmon B."/>
            <person name="Yu B."/>
            <person name="Obata T."/>
            <person name="Schmutz J."/>
            <person name="Schnable J."/>
        </authorList>
    </citation>
    <scope>NUCLEOTIDE SEQUENCE [LARGE SCALE GENOMIC DNA]</scope>
    <source>
        <strain evidence="3">cv. 540-79</strain>
    </source>
</reference>
<name>A0A9W7X8P8_9POAL</name>
<accession>A0A9W7X8P8</accession>
<evidence type="ECO:0000313" key="3">
    <source>
        <dbReference type="Proteomes" id="UP001164776"/>
    </source>
</evidence>
<evidence type="ECO:0008006" key="4">
    <source>
        <dbReference type="Google" id="ProtNLM"/>
    </source>
</evidence>
<evidence type="ECO:0000256" key="1">
    <source>
        <dbReference type="SAM" id="MobiDB-lite"/>
    </source>
</evidence>
<dbReference type="AlphaFoldDB" id="A0A9W7X8P8"/>
<feature type="region of interest" description="Disordered" evidence="1">
    <location>
        <begin position="65"/>
        <end position="89"/>
    </location>
</feature>
<dbReference type="Proteomes" id="UP001164776">
    <property type="component" value="Unassembled WGS sequence"/>
</dbReference>
<comment type="caution">
    <text evidence="2">The sequence shown here is derived from an EMBL/GenBank/DDBJ whole genome shotgun (WGS) entry which is preliminary data.</text>
</comment>
<keyword evidence="3" id="KW-1185">Reference proteome</keyword>
<protein>
    <recommendedName>
        <fullName evidence="4">Retrotransposon gag domain-containing protein</fullName>
    </recommendedName>
</protein>
<proteinExistence type="predicted"/>